<keyword evidence="6" id="KW-1133">Transmembrane helix</keyword>
<name>A0A2K9N8J2_9PROT</name>
<dbReference type="AlphaFoldDB" id="A0A2K9N8J2"/>
<evidence type="ECO:0000256" key="7">
    <source>
        <dbReference type="ARBA" id="ARBA00023136"/>
    </source>
</evidence>
<evidence type="ECO:0000256" key="4">
    <source>
        <dbReference type="ARBA" id="ARBA00022679"/>
    </source>
</evidence>
<dbReference type="PANTHER" id="PTHR48090">
    <property type="entry name" value="UNDECAPRENYL-PHOSPHATE 4-DEOXY-4-FORMAMIDO-L-ARABINOSE TRANSFERASE-RELATED"/>
    <property type="match status" value="1"/>
</dbReference>
<dbReference type="CDD" id="cd04187">
    <property type="entry name" value="DPM1_like_bac"/>
    <property type="match status" value="1"/>
</dbReference>
<dbReference type="InterPro" id="IPR050256">
    <property type="entry name" value="Glycosyltransferase_2"/>
</dbReference>
<dbReference type="SUPFAM" id="SSF53448">
    <property type="entry name" value="Nucleotide-diphospho-sugar transferases"/>
    <property type="match status" value="1"/>
</dbReference>
<dbReference type="Pfam" id="PF00535">
    <property type="entry name" value="Glycos_transf_2"/>
    <property type="match status" value="1"/>
</dbReference>
<dbReference type="Gene3D" id="3.90.550.10">
    <property type="entry name" value="Spore Coat Polysaccharide Biosynthesis Protein SpsA, Chain A"/>
    <property type="match status" value="1"/>
</dbReference>
<dbReference type="GO" id="GO:0016757">
    <property type="term" value="F:glycosyltransferase activity"/>
    <property type="evidence" value="ECO:0007669"/>
    <property type="project" value="UniProtKB-KW"/>
</dbReference>
<keyword evidence="3" id="KW-0328">Glycosyltransferase</keyword>
<dbReference type="GO" id="GO:0005886">
    <property type="term" value="C:plasma membrane"/>
    <property type="evidence" value="ECO:0007669"/>
    <property type="project" value="UniProtKB-SubCell"/>
</dbReference>
<gene>
    <name evidence="9" type="ORF">C0V82_03490</name>
</gene>
<dbReference type="FunFam" id="3.90.550.10:FF:000079">
    <property type="entry name" value="Probable glycosyl transferase"/>
    <property type="match status" value="1"/>
</dbReference>
<evidence type="ECO:0000256" key="3">
    <source>
        <dbReference type="ARBA" id="ARBA00022676"/>
    </source>
</evidence>
<dbReference type="RefSeq" id="WP_102111139.1">
    <property type="nucleotide sequence ID" value="NZ_BMGN01000004.1"/>
</dbReference>
<evidence type="ECO:0000256" key="2">
    <source>
        <dbReference type="ARBA" id="ARBA00022475"/>
    </source>
</evidence>
<sequence length="354" mass="39230">MLTPTHEPSKSPTPLRPLNEATVLSVVLPMHNEGENIDALFARLAPVMERLGVPYEVVCVDDGSRDDTWVRLQAAHAANPRIRLVRFSRNFGKEMAMTAGLRHASGRAVVLMDSDLQHPPEVIEEFYAHWQAGAQVVYGVRRSRDTDPPLRRFLTRRFYRMLDGMSEVPLPRDAGDFRLMDRAVVDALNQMGERTRFMKGLYSWVGFRQVAVPFETAPRHAGTTTFSTWKLFRFAMDGIVSFSTLPLRIWSWLGLAVAAIAVLYGAVILLKTMIFGIDVPGYASLMVATLFIGGVQLICLGVLGDYLGRVFTEVKGRPLYLVSDSVGFATGAAAETADHRHPAASLPDRRSGAN</sequence>
<dbReference type="KEGG" id="ncb:C0V82_03490"/>
<dbReference type="PANTHER" id="PTHR48090:SF1">
    <property type="entry name" value="PROPHAGE BACTOPRENOL GLUCOSYL TRANSFERASE HOMOLOG"/>
    <property type="match status" value="1"/>
</dbReference>
<keyword evidence="2" id="KW-1003">Cell membrane</keyword>
<dbReference type="InterPro" id="IPR029044">
    <property type="entry name" value="Nucleotide-diphossugar_trans"/>
</dbReference>
<evidence type="ECO:0000313" key="10">
    <source>
        <dbReference type="Proteomes" id="UP000234752"/>
    </source>
</evidence>
<dbReference type="EMBL" id="CP025611">
    <property type="protein sequence ID" value="AUN29404.1"/>
    <property type="molecule type" value="Genomic_DNA"/>
</dbReference>
<keyword evidence="4 9" id="KW-0808">Transferase</keyword>
<keyword evidence="5" id="KW-0812">Transmembrane</keyword>
<keyword evidence="10" id="KW-1185">Reference proteome</keyword>
<reference evidence="9 10" key="1">
    <citation type="submission" date="2017-12" db="EMBL/GenBank/DDBJ databases">
        <title>Genomes of bacteria within cyanobacterial aggregates.</title>
        <authorList>
            <person name="Cai H."/>
        </authorList>
    </citation>
    <scope>NUCLEOTIDE SEQUENCE [LARGE SCALE GENOMIC DNA]</scope>
    <source>
        <strain evidence="9 10">TH16</strain>
    </source>
</reference>
<dbReference type="OrthoDB" id="9807795at2"/>
<comment type="similarity">
    <text evidence="8">Belongs to the glycosyltransferase 2 family. GtrB subfamily.</text>
</comment>
<dbReference type="Proteomes" id="UP000234752">
    <property type="component" value="Chromosome eg_1"/>
</dbReference>
<accession>A0A2K9N8J2</accession>
<dbReference type="InterPro" id="IPR001173">
    <property type="entry name" value="Glyco_trans_2-like"/>
</dbReference>
<evidence type="ECO:0000256" key="6">
    <source>
        <dbReference type="ARBA" id="ARBA00022989"/>
    </source>
</evidence>
<evidence type="ECO:0000256" key="5">
    <source>
        <dbReference type="ARBA" id="ARBA00022692"/>
    </source>
</evidence>
<evidence type="ECO:0000256" key="1">
    <source>
        <dbReference type="ARBA" id="ARBA00004651"/>
    </source>
</evidence>
<keyword evidence="7" id="KW-0472">Membrane</keyword>
<evidence type="ECO:0000256" key="8">
    <source>
        <dbReference type="ARBA" id="ARBA00038152"/>
    </source>
</evidence>
<protein>
    <submittedName>
        <fullName evidence="9">Glycosyltransferase</fullName>
    </submittedName>
</protein>
<evidence type="ECO:0000313" key="9">
    <source>
        <dbReference type="EMBL" id="AUN29404.1"/>
    </source>
</evidence>
<proteinExistence type="inferred from homology"/>
<organism evidence="9 10">
    <name type="scientific">Niveispirillum cyanobacteriorum</name>
    <dbReference type="NCBI Taxonomy" id="1612173"/>
    <lineage>
        <taxon>Bacteria</taxon>
        <taxon>Pseudomonadati</taxon>
        <taxon>Pseudomonadota</taxon>
        <taxon>Alphaproteobacteria</taxon>
        <taxon>Rhodospirillales</taxon>
        <taxon>Azospirillaceae</taxon>
        <taxon>Niveispirillum</taxon>
    </lineage>
</organism>
<comment type="subcellular location">
    <subcellularLocation>
        <location evidence="1">Cell membrane</location>
        <topology evidence="1">Multi-pass membrane protein</topology>
    </subcellularLocation>
</comment>